<keyword evidence="7" id="KW-0972">Capsule biogenesis/degradation</keyword>
<dbReference type="InterPro" id="IPR000412">
    <property type="entry name" value="ABC_2_transport"/>
</dbReference>
<dbReference type="PRINTS" id="PR00164">
    <property type="entry name" value="ABC2TRNSPORT"/>
</dbReference>
<dbReference type="PANTHER" id="PTHR30413:SF10">
    <property type="entry name" value="CAPSULE POLYSACCHARIDE EXPORT INNER-MEMBRANE PROTEIN CTRC"/>
    <property type="match status" value="1"/>
</dbReference>
<feature type="transmembrane region" description="Helical" evidence="11">
    <location>
        <begin position="139"/>
        <end position="161"/>
    </location>
</feature>
<dbReference type="PROSITE" id="PS51012">
    <property type="entry name" value="ABC_TM2"/>
    <property type="match status" value="1"/>
</dbReference>
<comment type="similarity">
    <text evidence="2 11">Belongs to the ABC-2 integral membrane protein family.</text>
</comment>
<feature type="transmembrane region" description="Helical" evidence="11">
    <location>
        <begin position="20"/>
        <end position="49"/>
    </location>
</feature>
<keyword evidence="8 11" id="KW-1133">Transmembrane helix</keyword>
<name>A0ABX0D2E5_9GAMM</name>
<evidence type="ECO:0000256" key="10">
    <source>
        <dbReference type="ARBA" id="ARBA00023136"/>
    </source>
</evidence>
<dbReference type="EMBL" id="JAAILA010000003">
    <property type="protein sequence ID" value="NEX87427.1"/>
    <property type="molecule type" value="Genomic_DNA"/>
</dbReference>
<keyword evidence="4 11" id="KW-1003">Cell membrane</keyword>
<feature type="domain" description="ABC transmembrane type-2" evidence="12">
    <location>
        <begin position="25"/>
        <end position="250"/>
    </location>
</feature>
<keyword evidence="3 11" id="KW-0813">Transport</keyword>
<dbReference type="InterPro" id="IPR013525">
    <property type="entry name" value="ABC2_TM"/>
</dbReference>
<evidence type="ECO:0000256" key="8">
    <source>
        <dbReference type="ARBA" id="ARBA00022989"/>
    </source>
</evidence>
<dbReference type="InterPro" id="IPR047817">
    <property type="entry name" value="ABC2_TM_bact-type"/>
</dbReference>
<evidence type="ECO:0000313" key="13">
    <source>
        <dbReference type="EMBL" id="NEX87427.1"/>
    </source>
</evidence>
<gene>
    <name evidence="13" type="ORF">G4923_01685</name>
</gene>
<evidence type="ECO:0000313" key="14">
    <source>
        <dbReference type="Proteomes" id="UP000472827"/>
    </source>
</evidence>
<accession>A0ABX0D2E5</accession>
<feature type="transmembrane region" description="Helical" evidence="11">
    <location>
        <begin position="108"/>
        <end position="132"/>
    </location>
</feature>
<keyword evidence="9" id="KW-0625">Polysaccharide transport</keyword>
<evidence type="ECO:0000256" key="6">
    <source>
        <dbReference type="ARBA" id="ARBA00022692"/>
    </source>
</evidence>
<evidence type="ECO:0000259" key="12">
    <source>
        <dbReference type="PROSITE" id="PS51012"/>
    </source>
</evidence>
<evidence type="ECO:0000256" key="9">
    <source>
        <dbReference type="ARBA" id="ARBA00023047"/>
    </source>
</evidence>
<evidence type="ECO:0000256" key="11">
    <source>
        <dbReference type="RuleBase" id="RU361157"/>
    </source>
</evidence>
<reference evidence="13 14" key="1">
    <citation type="submission" date="2020-02" db="EMBL/GenBank/DDBJ databases">
        <title>Genome sequencing of Aeromonas rivipollensis.</title>
        <authorList>
            <person name="Fono-Tamo Ubani E.K."/>
            <person name="Lekota K.E."/>
        </authorList>
    </citation>
    <scope>NUCLEOTIDE SEQUENCE [LARGE SCALE GENOMIC DNA]</scope>
    <source>
        <strain evidence="13 14">G78</strain>
    </source>
</reference>
<evidence type="ECO:0000256" key="4">
    <source>
        <dbReference type="ARBA" id="ARBA00022475"/>
    </source>
</evidence>
<keyword evidence="6 11" id="KW-0812">Transmembrane</keyword>
<keyword evidence="10 11" id="KW-0472">Membrane</keyword>
<feature type="transmembrane region" description="Helical" evidence="11">
    <location>
        <begin position="229"/>
        <end position="247"/>
    </location>
</feature>
<organism evidence="13 14">
    <name type="scientific">Aeromonas rivipollensis</name>
    <dbReference type="NCBI Taxonomy" id="948519"/>
    <lineage>
        <taxon>Bacteria</taxon>
        <taxon>Pseudomonadati</taxon>
        <taxon>Pseudomonadota</taxon>
        <taxon>Gammaproteobacteria</taxon>
        <taxon>Aeromonadales</taxon>
        <taxon>Aeromonadaceae</taxon>
        <taxon>Aeromonas</taxon>
    </lineage>
</organism>
<evidence type="ECO:0000256" key="3">
    <source>
        <dbReference type="ARBA" id="ARBA00022448"/>
    </source>
</evidence>
<evidence type="ECO:0000256" key="5">
    <source>
        <dbReference type="ARBA" id="ARBA00022597"/>
    </source>
</evidence>
<evidence type="ECO:0000256" key="7">
    <source>
        <dbReference type="ARBA" id="ARBA00022903"/>
    </source>
</evidence>
<evidence type="ECO:0000256" key="2">
    <source>
        <dbReference type="ARBA" id="ARBA00007783"/>
    </source>
</evidence>
<sequence length="258" mass="29451">MYKYRELFFNLAKRDVFSKYQGSIIGILWSLITPIVMLAVYTFVFSVVFKARWPGGSDSKTEFALVLFSGLIVYNLFSECVNRAPGLIVSNANFVKKVIFPLELLPPVVLLSSLFNFCASLVVWITFYVMVFGYVNPTILLVPVAIVPLIFITLGISFFLASLGTYLRDIGQVVVLITTMMMFLSPIFYPVSSLPIDYQFVMKMNPLTFIVEQVRALMIIGVGIDWTAWFGWLCFSLFLFYLGYFWFKKTRDGFADVI</sequence>
<feature type="transmembrane region" description="Helical" evidence="11">
    <location>
        <begin position="173"/>
        <end position="192"/>
    </location>
</feature>
<keyword evidence="5" id="KW-0762">Sugar transport</keyword>
<comment type="subcellular location">
    <subcellularLocation>
        <location evidence="11">Cell inner membrane</location>
        <topology evidence="11">Multi-pass membrane protein</topology>
    </subcellularLocation>
    <subcellularLocation>
        <location evidence="1">Cell membrane</location>
        <topology evidence="1">Multi-pass membrane protein</topology>
    </subcellularLocation>
</comment>
<evidence type="ECO:0000256" key="1">
    <source>
        <dbReference type="ARBA" id="ARBA00004651"/>
    </source>
</evidence>
<dbReference type="Pfam" id="PF01061">
    <property type="entry name" value="ABC2_membrane"/>
    <property type="match status" value="1"/>
</dbReference>
<dbReference type="Proteomes" id="UP000472827">
    <property type="component" value="Unassembled WGS sequence"/>
</dbReference>
<dbReference type="PANTHER" id="PTHR30413">
    <property type="entry name" value="INNER MEMBRANE TRANSPORT PERMEASE"/>
    <property type="match status" value="1"/>
</dbReference>
<comment type="caution">
    <text evidence="13">The sequence shown here is derived from an EMBL/GenBank/DDBJ whole genome shotgun (WGS) entry which is preliminary data.</text>
</comment>
<protein>
    <recommendedName>
        <fullName evidence="11">Transport permease protein</fullName>
    </recommendedName>
</protein>
<feature type="transmembrane region" description="Helical" evidence="11">
    <location>
        <begin position="61"/>
        <end position="77"/>
    </location>
</feature>
<keyword evidence="14" id="KW-1185">Reference proteome</keyword>
<proteinExistence type="inferred from homology"/>